<evidence type="ECO:0000313" key="8">
    <source>
        <dbReference type="EMBL" id="NYI11525.1"/>
    </source>
</evidence>
<dbReference type="Proteomes" id="UP000537326">
    <property type="component" value="Unassembled WGS sequence"/>
</dbReference>
<sequence length="345" mass="37528">MASTGASRRTALITGVAGQDGVYLARHLLSLGYHVVGTLRPGSRWAPTTLGRAYAYLDGVTLVDLDQRDHEGWAAVLEGLRPDEVYNLAGFTSVGASWGAAETVAEANGMAVLRMLEELIRFRDRHGWAPRFFQPSSSEMFGVTDQQPQTENTPHHPRSPYAATKSFAHHLTVNYRESYGLFTATGTLYNHESPLRPAHFVTRKISAAVAAISLGQAESVTLGNLDVRRDWGFAGDYARAMHLVLQQDEPGDFIIATGVSRSLADVLELAFASVGIAELDAVVQQDPALMRPADVAELVGDPTKAREQLGWEPSVAFEDVIAHMVRVDVERLRSGAEESSAYLTP</sequence>
<keyword evidence="5 8" id="KW-0456">Lyase</keyword>
<name>A0A7Y9YJM8_9ACTN</name>
<dbReference type="EC" id="4.2.1.47" evidence="4"/>
<evidence type="ECO:0000256" key="6">
    <source>
        <dbReference type="ARBA" id="ARBA00059383"/>
    </source>
</evidence>
<dbReference type="EMBL" id="JACBZI010000001">
    <property type="protein sequence ID" value="NYI11525.1"/>
    <property type="molecule type" value="Genomic_DNA"/>
</dbReference>
<keyword evidence="9" id="KW-1185">Reference proteome</keyword>
<evidence type="ECO:0000313" key="9">
    <source>
        <dbReference type="Proteomes" id="UP000537326"/>
    </source>
</evidence>
<evidence type="ECO:0000259" key="7">
    <source>
        <dbReference type="Pfam" id="PF16363"/>
    </source>
</evidence>
<dbReference type="Pfam" id="PF16363">
    <property type="entry name" value="GDP_Man_Dehyd"/>
    <property type="match status" value="1"/>
</dbReference>
<evidence type="ECO:0000256" key="1">
    <source>
        <dbReference type="ARBA" id="ARBA00000188"/>
    </source>
</evidence>
<dbReference type="Gene3D" id="3.40.50.720">
    <property type="entry name" value="NAD(P)-binding Rossmann-like Domain"/>
    <property type="match status" value="1"/>
</dbReference>
<organism evidence="8 9">
    <name type="scientific">Nocardioides marinus</name>
    <dbReference type="NCBI Taxonomy" id="374514"/>
    <lineage>
        <taxon>Bacteria</taxon>
        <taxon>Bacillati</taxon>
        <taxon>Actinomycetota</taxon>
        <taxon>Actinomycetes</taxon>
        <taxon>Propionibacteriales</taxon>
        <taxon>Nocardioidaceae</taxon>
        <taxon>Nocardioides</taxon>
    </lineage>
</organism>
<dbReference type="GO" id="GO:0008446">
    <property type="term" value="F:GDP-mannose 4,6-dehydratase activity"/>
    <property type="evidence" value="ECO:0007669"/>
    <property type="project" value="UniProtKB-EC"/>
</dbReference>
<dbReference type="RefSeq" id="WP_298759988.1">
    <property type="nucleotide sequence ID" value="NZ_BAAAPP010000006.1"/>
</dbReference>
<dbReference type="PANTHER" id="PTHR43715:SF1">
    <property type="entry name" value="GDP-MANNOSE 4,6 DEHYDRATASE"/>
    <property type="match status" value="1"/>
</dbReference>
<evidence type="ECO:0000256" key="5">
    <source>
        <dbReference type="ARBA" id="ARBA00023239"/>
    </source>
</evidence>
<dbReference type="CDD" id="cd05260">
    <property type="entry name" value="GDP_MD_SDR_e"/>
    <property type="match status" value="1"/>
</dbReference>
<protein>
    <recommendedName>
        <fullName evidence="4">GDP-mannose 4,6-dehydratase</fullName>
        <ecNumber evidence="4">4.2.1.47</ecNumber>
    </recommendedName>
</protein>
<dbReference type="InterPro" id="IPR006368">
    <property type="entry name" value="GDP_Man_deHydtase"/>
</dbReference>
<dbReference type="PANTHER" id="PTHR43715">
    <property type="entry name" value="GDP-MANNOSE 4,6-DEHYDRATASE"/>
    <property type="match status" value="1"/>
</dbReference>
<dbReference type="InterPro" id="IPR016040">
    <property type="entry name" value="NAD(P)-bd_dom"/>
</dbReference>
<evidence type="ECO:0000256" key="3">
    <source>
        <dbReference type="ARBA" id="ARBA00009263"/>
    </source>
</evidence>
<comment type="catalytic activity">
    <reaction evidence="1">
        <text>GDP-alpha-D-mannose = GDP-4-dehydro-alpha-D-rhamnose + H2O</text>
        <dbReference type="Rhea" id="RHEA:23820"/>
        <dbReference type="ChEBI" id="CHEBI:15377"/>
        <dbReference type="ChEBI" id="CHEBI:57527"/>
        <dbReference type="ChEBI" id="CHEBI:57964"/>
        <dbReference type="EC" id="4.2.1.47"/>
    </reaction>
</comment>
<dbReference type="InterPro" id="IPR036291">
    <property type="entry name" value="NAD(P)-bd_dom_sf"/>
</dbReference>
<comment type="similarity">
    <text evidence="3">Belongs to the NAD(P)-dependent epimerase/dehydratase family. GDP-mannose 4,6-dehydratase subfamily.</text>
</comment>
<feature type="domain" description="NAD(P)-binding" evidence="7">
    <location>
        <begin position="12"/>
        <end position="324"/>
    </location>
</feature>
<evidence type="ECO:0000256" key="4">
    <source>
        <dbReference type="ARBA" id="ARBA00011989"/>
    </source>
</evidence>
<accession>A0A7Y9YJM8</accession>
<dbReference type="SUPFAM" id="SSF51735">
    <property type="entry name" value="NAD(P)-binding Rossmann-fold domains"/>
    <property type="match status" value="1"/>
</dbReference>
<gene>
    <name evidence="8" type="ORF">BKA05_003040</name>
</gene>
<comment type="function">
    <text evidence="6">Catalyzes the conversion of GDP-D-mannose to GDP-4-dehydro-6-deoxy-D-mannose.</text>
</comment>
<dbReference type="AlphaFoldDB" id="A0A7Y9YJM8"/>
<comment type="cofactor">
    <cofactor evidence="2">
        <name>NADP(+)</name>
        <dbReference type="ChEBI" id="CHEBI:58349"/>
    </cofactor>
</comment>
<dbReference type="GO" id="GO:0042351">
    <property type="term" value="P:'de novo' GDP-L-fucose biosynthetic process"/>
    <property type="evidence" value="ECO:0007669"/>
    <property type="project" value="TreeGrafter"/>
</dbReference>
<reference evidence="8 9" key="1">
    <citation type="submission" date="2020-07" db="EMBL/GenBank/DDBJ databases">
        <title>Sequencing the genomes of 1000 actinobacteria strains.</title>
        <authorList>
            <person name="Klenk H.-P."/>
        </authorList>
    </citation>
    <scope>NUCLEOTIDE SEQUENCE [LARGE SCALE GENOMIC DNA]</scope>
    <source>
        <strain evidence="8 9">DSM 18248</strain>
    </source>
</reference>
<proteinExistence type="inferred from homology"/>
<dbReference type="FunFam" id="3.40.50.720:FF:000924">
    <property type="entry name" value="GDP-mannose 4,6 dehydratase"/>
    <property type="match status" value="1"/>
</dbReference>
<comment type="caution">
    <text evidence="8">The sequence shown here is derived from an EMBL/GenBank/DDBJ whole genome shotgun (WGS) entry which is preliminary data.</text>
</comment>
<evidence type="ECO:0000256" key="2">
    <source>
        <dbReference type="ARBA" id="ARBA00001937"/>
    </source>
</evidence>
<dbReference type="Gene3D" id="3.90.25.10">
    <property type="entry name" value="UDP-galactose 4-epimerase, domain 1"/>
    <property type="match status" value="1"/>
</dbReference>